<dbReference type="Proteomes" id="UP000012313">
    <property type="component" value="Unassembled WGS sequence"/>
</dbReference>
<proteinExistence type="predicted"/>
<feature type="domain" description="WGR" evidence="1">
    <location>
        <begin position="1"/>
        <end position="67"/>
    </location>
</feature>
<evidence type="ECO:0000259" key="1">
    <source>
        <dbReference type="Pfam" id="PF05406"/>
    </source>
</evidence>
<gene>
    <name evidence="2" type="ORF">LEP1GSC060_2413</name>
</gene>
<reference evidence="2" key="1">
    <citation type="submission" date="2013-03" db="EMBL/GenBank/DDBJ databases">
        <authorList>
            <person name="Harkins D.M."/>
            <person name="Durkin A.S."/>
            <person name="Brinkac L.M."/>
            <person name="Haft D.H."/>
            <person name="Selengut J.D."/>
            <person name="Sanka R."/>
            <person name="DePew J."/>
            <person name="Purushe J."/>
            <person name="Hartskeerl R.A."/>
            <person name="Ahmed A."/>
            <person name="van der Linden H."/>
            <person name="Goris M.G.A."/>
            <person name="Vinetz J.M."/>
            <person name="Sutton G.G."/>
            <person name="Nierman W.C."/>
            <person name="Fouts D.E."/>
        </authorList>
    </citation>
    <scope>NUCLEOTIDE SEQUENCE [LARGE SCALE GENOMIC DNA]</scope>
    <source>
        <strain evidence="2">ICFT</strain>
    </source>
</reference>
<dbReference type="STRING" id="1218598.LEP1GSC060_2413"/>
<evidence type="ECO:0000313" key="2">
    <source>
        <dbReference type="EMBL" id="EMY79523.1"/>
    </source>
</evidence>
<sequence length="174" mass="20113">MKHHLTYQDKTSNKFWQAECFGNTLVITEGQVGLNRKIEIKTFSHEKETSAEVETLWNEKLKEGYKKPSGLSESEEDELFRRIKKESDFHNRVEIAESGLSEISDKNRKKLLKQLIEDCDCVLMGLGTADGDEYDGEDEFYPEMIQEETGLSPVEARNVYNLKFSEYKSQLKSS</sequence>
<evidence type="ECO:0000313" key="3">
    <source>
        <dbReference type="Proteomes" id="UP000012313"/>
    </source>
</evidence>
<dbReference type="RefSeq" id="WP_002995440.1">
    <property type="nucleotide sequence ID" value="NZ_AOHC02000012.1"/>
</dbReference>
<dbReference type="AlphaFoldDB" id="N1WUJ6"/>
<keyword evidence="3" id="KW-1185">Reference proteome</keyword>
<comment type="caution">
    <text evidence="2">The sequence shown here is derived from an EMBL/GenBank/DDBJ whole genome shotgun (WGS) entry which is preliminary data.</text>
</comment>
<dbReference type="EMBL" id="AOHC02000012">
    <property type="protein sequence ID" value="EMY79523.1"/>
    <property type="molecule type" value="Genomic_DNA"/>
</dbReference>
<dbReference type="InterPro" id="IPR008893">
    <property type="entry name" value="WGR_domain"/>
</dbReference>
<dbReference type="OrthoDB" id="346156at2"/>
<dbReference type="Pfam" id="PF05406">
    <property type="entry name" value="WGR"/>
    <property type="match status" value="1"/>
</dbReference>
<name>N1WUJ6_9LEPT</name>
<protein>
    <submittedName>
        <fullName evidence="2">WGR domain protein</fullName>
    </submittedName>
</protein>
<accession>N1WUJ6</accession>
<organism evidence="2 3">
    <name type="scientific">Leptospira weilii serovar Ranarum str. ICFT</name>
    <dbReference type="NCBI Taxonomy" id="1218598"/>
    <lineage>
        <taxon>Bacteria</taxon>
        <taxon>Pseudomonadati</taxon>
        <taxon>Spirochaetota</taxon>
        <taxon>Spirochaetia</taxon>
        <taxon>Leptospirales</taxon>
        <taxon>Leptospiraceae</taxon>
        <taxon>Leptospira</taxon>
    </lineage>
</organism>
<dbReference type="Gene3D" id="2.20.140.10">
    <property type="entry name" value="WGR domain"/>
    <property type="match status" value="1"/>
</dbReference>